<proteinExistence type="predicted"/>
<reference evidence="1 2" key="1">
    <citation type="submission" date="2024-04" db="EMBL/GenBank/DDBJ databases">
        <title>Albibacterium profundi sp. nov., isolated from sediment of the Challenger Deep of Mariana Trench.</title>
        <authorList>
            <person name="Wang Y."/>
        </authorList>
    </citation>
    <scope>NUCLEOTIDE SEQUENCE [LARGE SCALE GENOMIC DNA]</scope>
    <source>
        <strain evidence="1 2">RHL897</strain>
    </source>
</reference>
<sequence>MNFLSHYYYTQSTTNPYYTLGAVLPDLFRNHHHEWKFHEIDIVPDDEDMTWLLKGWLLHIEVDRIFHSSTPFADHTSHLRKKLVHVFTQPPKRPFFLAHIGYELILDALLIQSKYLDAHQFYQQLSKCDATVLDRFMTQLGIQNTEGFHKFLKSFIDSRYLVGYNRPKSLVYAMDQIGRRVWVEKFTEFETRNAMEAVDSTMKELDPAFIDVFHWVEKRLHLV</sequence>
<dbReference type="EMBL" id="JBBVGT010000002">
    <property type="protein sequence ID" value="MFB5945138.1"/>
    <property type="molecule type" value="Genomic_DNA"/>
</dbReference>
<evidence type="ECO:0000313" key="2">
    <source>
        <dbReference type="Proteomes" id="UP001580928"/>
    </source>
</evidence>
<evidence type="ECO:0000313" key="1">
    <source>
        <dbReference type="EMBL" id="MFB5945138.1"/>
    </source>
</evidence>
<gene>
    <name evidence="1" type="ORF">WKR92_04760</name>
</gene>
<organism evidence="1 2">
    <name type="scientific">Albibacterium profundi</name>
    <dbReference type="NCBI Taxonomy" id="3134906"/>
    <lineage>
        <taxon>Bacteria</taxon>
        <taxon>Pseudomonadati</taxon>
        <taxon>Bacteroidota</taxon>
        <taxon>Sphingobacteriia</taxon>
        <taxon>Sphingobacteriales</taxon>
        <taxon>Sphingobacteriaceae</taxon>
        <taxon>Albibacterium</taxon>
    </lineage>
</organism>
<comment type="caution">
    <text evidence="1">The sequence shown here is derived from an EMBL/GenBank/DDBJ whole genome shotgun (WGS) entry which is preliminary data.</text>
</comment>
<dbReference type="Proteomes" id="UP001580928">
    <property type="component" value="Unassembled WGS sequence"/>
</dbReference>
<evidence type="ECO:0008006" key="3">
    <source>
        <dbReference type="Google" id="ProtNLM"/>
    </source>
</evidence>
<accession>A0ABV5CC64</accession>
<keyword evidence="2" id="KW-1185">Reference proteome</keyword>
<name>A0ABV5CC64_9SPHI</name>
<protein>
    <recommendedName>
        <fullName evidence="3">Acyl carrier protein phosphodiesterase</fullName>
    </recommendedName>
</protein>
<dbReference type="RefSeq" id="WP_375556684.1">
    <property type="nucleotide sequence ID" value="NZ_JBBVGT010000002.1"/>
</dbReference>